<proteinExistence type="predicted"/>
<keyword evidence="2" id="KW-1185">Reference proteome</keyword>
<sequence>MSLINFFSNTWKKSKAERTGPEPGDNGFGFHTVIDRDADAPEMADIVAVHGLNGHYETTWTDEKTGVNWLRDCMTIKFAHVMSFSYNSAVQFSKSISDLFIFADQLLEGPLAARINIANIAIPIDSNHCTMCRFSHKNEPRFQTVMANLANLARDARKSMNSTPEIGTSLLMGDLSRSNWKQHKERNPPTVTLILQLLVQKVETGASRHGPDGLLESQDIDTIYLELLSTRPDAAEARKMLSIISVATRPLTIVEMSMALAVTPDHDAL</sequence>
<dbReference type="InParanoid" id="A0A1Y2DTP8"/>
<reference evidence="1 2" key="1">
    <citation type="submission" date="2016-07" db="EMBL/GenBank/DDBJ databases">
        <title>Pervasive Adenine N6-methylation of Active Genes in Fungi.</title>
        <authorList>
            <consortium name="DOE Joint Genome Institute"/>
            <person name="Mondo S.J."/>
            <person name="Dannebaum R.O."/>
            <person name="Kuo R.C."/>
            <person name="Labutti K."/>
            <person name="Haridas S."/>
            <person name="Kuo A."/>
            <person name="Salamov A."/>
            <person name="Ahrendt S.R."/>
            <person name="Lipzen A."/>
            <person name="Sullivan W."/>
            <person name="Andreopoulos W.B."/>
            <person name="Clum A."/>
            <person name="Lindquist E."/>
            <person name="Daum C."/>
            <person name="Ramamoorthy G.K."/>
            <person name="Gryganskyi A."/>
            <person name="Culley D."/>
            <person name="Magnuson J.K."/>
            <person name="James T.Y."/>
            <person name="O'Malley M.A."/>
            <person name="Stajich J.E."/>
            <person name="Spatafora J.W."/>
            <person name="Visel A."/>
            <person name="Grigoriev I.V."/>
        </authorList>
    </citation>
    <scope>NUCLEOTIDE SEQUENCE [LARGE SCALE GENOMIC DNA]</scope>
    <source>
        <strain evidence="1 2">CBS 129021</strain>
    </source>
</reference>
<dbReference type="RefSeq" id="XP_040714360.1">
    <property type="nucleotide sequence ID" value="XM_040864072.1"/>
</dbReference>
<dbReference type="OrthoDB" id="5086500at2759"/>
<evidence type="ECO:0000313" key="1">
    <source>
        <dbReference type="EMBL" id="ORY62524.1"/>
    </source>
</evidence>
<name>A0A1Y2DTP8_9PEZI</name>
<dbReference type="EMBL" id="MCFJ01000009">
    <property type="protein sequence ID" value="ORY62524.1"/>
    <property type="molecule type" value="Genomic_DNA"/>
</dbReference>
<protein>
    <submittedName>
        <fullName evidence="1">Uncharacterized protein</fullName>
    </submittedName>
</protein>
<dbReference type="PANTHER" id="PTHR48182">
    <property type="entry name" value="PROTEIN SERAC1"/>
    <property type="match status" value="1"/>
</dbReference>
<dbReference type="InterPro" id="IPR052374">
    <property type="entry name" value="SERAC1"/>
</dbReference>
<gene>
    <name evidence="1" type="ORF">BCR38DRAFT_486794</name>
</gene>
<organism evidence="1 2">
    <name type="scientific">Pseudomassariella vexata</name>
    <dbReference type="NCBI Taxonomy" id="1141098"/>
    <lineage>
        <taxon>Eukaryota</taxon>
        <taxon>Fungi</taxon>
        <taxon>Dikarya</taxon>
        <taxon>Ascomycota</taxon>
        <taxon>Pezizomycotina</taxon>
        <taxon>Sordariomycetes</taxon>
        <taxon>Xylariomycetidae</taxon>
        <taxon>Amphisphaeriales</taxon>
        <taxon>Pseudomassariaceae</taxon>
        <taxon>Pseudomassariella</taxon>
    </lineage>
</organism>
<comment type="caution">
    <text evidence="1">The sequence shown here is derived from an EMBL/GenBank/DDBJ whole genome shotgun (WGS) entry which is preliminary data.</text>
</comment>
<evidence type="ECO:0000313" key="2">
    <source>
        <dbReference type="Proteomes" id="UP000193689"/>
    </source>
</evidence>
<accession>A0A1Y2DTP8</accession>
<dbReference type="AlphaFoldDB" id="A0A1Y2DTP8"/>
<dbReference type="Proteomes" id="UP000193689">
    <property type="component" value="Unassembled WGS sequence"/>
</dbReference>
<dbReference type="PANTHER" id="PTHR48182:SF3">
    <property type="entry name" value="DUF676 DOMAIN-CONTAINING PROTEIN"/>
    <property type="match status" value="1"/>
</dbReference>
<dbReference type="GeneID" id="63780284"/>